<dbReference type="RefSeq" id="WP_343335586.1">
    <property type="nucleotide sequence ID" value="NZ_JAPOHD010000067.1"/>
</dbReference>
<dbReference type="InterPro" id="IPR050833">
    <property type="entry name" value="Poly_Biosynth_Transport"/>
</dbReference>
<dbReference type="GO" id="GO:0042910">
    <property type="term" value="F:xenobiotic transmembrane transporter activity"/>
    <property type="evidence" value="ECO:0007669"/>
    <property type="project" value="InterPro"/>
</dbReference>
<keyword evidence="5 6" id="KW-0472">Membrane</keyword>
<feature type="transmembrane region" description="Helical" evidence="6">
    <location>
        <begin position="353"/>
        <end position="372"/>
    </location>
</feature>
<dbReference type="Proteomes" id="UP001145087">
    <property type="component" value="Unassembled WGS sequence"/>
</dbReference>
<evidence type="ECO:0000256" key="6">
    <source>
        <dbReference type="SAM" id="Phobius"/>
    </source>
</evidence>
<evidence type="ECO:0000256" key="4">
    <source>
        <dbReference type="ARBA" id="ARBA00022989"/>
    </source>
</evidence>
<evidence type="ECO:0000256" key="1">
    <source>
        <dbReference type="ARBA" id="ARBA00004651"/>
    </source>
</evidence>
<dbReference type="PANTHER" id="PTHR30250">
    <property type="entry name" value="PST FAMILY PREDICTED COLANIC ACID TRANSPORTER"/>
    <property type="match status" value="1"/>
</dbReference>
<gene>
    <name evidence="7" type="ORF">OU798_23125</name>
</gene>
<keyword evidence="4 6" id="KW-1133">Transmembrane helix</keyword>
<feature type="transmembrane region" description="Helical" evidence="6">
    <location>
        <begin position="123"/>
        <end position="143"/>
    </location>
</feature>
<feature type="transmembrane region" description="Helical" evidence="6">
    <location>
        <begin position="436"/>
        <end position="460"/>
    </location>
</feature>
<feature type="transmembrane region" description="Helical" evidence="6">
    <location>
        <begin position="155"/>
        <end position="178"/>
    </location>
</feature>
<comment type="caution">
    <text evidence="7">The sequence shown here is derived from an EMBL/GenBank/DDBJ whole genome shotgun (WGS) entry which is preliminary data.</text>
</comment>
<proteinExistence type="predicted"/>
<evidence type="ECO:0000256" key="2">
    <source>
        <dbReference type="ARBA" id="ARBA00022475"/>
    </source>
</evidence>
<evidence type="ECO:0000256" key="5">
    <source>
        <dbReference type="ARBA" id="ARBA00023136"/>
    </source>
</evidence>
<dbReference type="GO" id="GO:0015297">
    <property type="term" value="F:antiporter activity"/>
    <property type="evidence" value="ECO:0007669"/>
    <property type="project" value="InterPro"/>
</dbReference>
<evidence type="ECO:0000256" key="3">
    <source>
        <dbReference type="ARBA" id="ARBA00022692"/>
    </source>
</evidence>
<accession>A0A9X3FA00</accession>
<feature type="transmembrane region" description="Helical" evidence="6">
    <location>
        <begin position="225"/>
        <end position="245"/>
    </location>
</feature>
<dbReference type="PANTHER" id="PTHR30250:SF26">
    <property type="entry name" value="PSMA PROTEIN"/>
    <property type="match status" value="1"/>
</dbReference>
<feature type="transmembrane region" description="Helical" evidence="6">
    <location>
        <begin position="404"/>
        <end position="424"/>
    </location>
</feature>
<feature type="transmembrane region" description="Helical" evidence="6">
    <location>
        <begin position="184"/>
        <end position="205"/>
    </location>
</feature>
<keyword evidence="8" id="KW-1185">Reference proteome</keyword>
<sequence length="516" mass="58100">MQPAKRVAVNTGILYGRMTITVFISLYVTRLILAALGENDFGIFNLVGGSIAMLTFLNLAMAAATQRFMSYAQGEEDLKKQKYIFNVSVILHFIIAIIVIILLEILGYFLFNEILDIPPERIYAAKLIFQFMLISTFLIIISVPYDAVINAHENMLVVAILGIIESIVKLAIAIYISFISIDKLIIYGFLMVTLSILLLVIRGIYCHNKYNEVQFNFRKYFNKSLFFQMTSFAGWSLLSSSASLITMQGISVLLNSFFGVVVNAAQGIAAQVSGQLMAFSNTMLKALNPVIVKSEGGKNRYQMLEASMTGNKLSFFLLAFFAIPALLEMPFILKLWLKDVPEYSIEFCRLRLIAMYIGQLTVTFPTAISAIGNIKQFSSWNSVIWALLLPASYVLFKFGAPPEYLYFVFIAVYIALSIISVYFIKRLGGLSIKDFLVNVVSRCMSASILTFILASIPLFIMDPGIIRLLLVTFINTIAFILFLFLIGLKENEKQLVISIYFRVVRKIKNRYIIART</sequence>
<feature type="transmembrane region" description="Helical" evidence="6">
    <location>
        <begin position="12"/>
        <end position="36"/>
    </location>
</feature>
<keyword evidence="3 6" id="KW-0812">Transmembrane</keyword>
<feature type="transmembrane region" description="Helical" evidence="6">
    <location>
        <begin position="379"/>
        <end position="398"/>
    </location>
</feature>
<comment type="subcellular location">
    <subcellularLocation>
        <location evidence="1">Cell membrane</location>
        <topology evidence="1">Multi-pass membrane protein</topology>
    </subcellularLocation>
</comment>
<feature type="transmembrane region" description="Helical" evidence="6">
    <location>
        <begin position="42"/>
        <end position="62"/>
    </location>
</feature>
<feature type="transmembrane region" description="Helical" evidence="6">
    <location>
        <begin position="257"/>
        <end position="279"/>
    </location>
</feature>
<feature type="transmembrane region" description="Helical" evidence="6">
    <location>
        <begin position="83"/>
        <end position="111"/>
    </location>
</feature>
<keyword evidence="2" id="KW-1003">Cell membrane</keyword>
<organism evidence="7 8">
    <name type="scientific">Draconibacterium aestuarii</name>
    <dbReference type="NCBI Taxonomy" id="2998507"/>
    <lineage>
        <taxon>Bacteria</taxon>
        <taxon>Pseudomonadati</taxon>
        <taxon>Bacteroidota</taxon>
        <taxon>Bacteroidia</taxon>
        <taxon>Marinilabiliales</taxon>
        <taxon>Prolixibacteraceae</taxon>
        <taxon>Draconibacterium</taxon>
    </lineage>
</organism>
<dbReference type="EMBL" id="JAPOHD010000067">
    <property type="protein sequence ID" value="MCY1723261.1"/>
    <property type="molecule type" value="Genomic_DNA"/>
</dbReference>
<dbReference type="InterPro" id="IPR002528">
    <property type="entry name" value="MATE_fam"/>
</dbReference>
<dbReference type="AlphaFoldDB" id="A0A9X3FA00"/>
<evidence type="ECO:0000313" key="7">
    <source>
        <dbReference type="EMBL" id="MCY1723261.1"/>
    </source>
</evidence>
<dbReference type="Pfam" id="PF01554">
    <property type="entry name" value="MatE"/>
    <property type="match status" value="1"/>
</dbReference>
<evidence type="ECO:0000313" key="8">
    <source>
        <dbReference type="Proteomes" id="UP001145087"/>
    </source>
</evidence>
<dbReference type="GO" id="GO:0005886">
    <property type="term" value="C:plasma membrane"/>
    <property type="evidence" value="ECO:0007669"/>
    <property type="project" value="UniProtKB-SubCell"/>
</dbReference>
<name>A0A9X3FA00_9BACT</name>
<reference evidence="7" key="1">
    <citation type="submission" date="2022-11" db="EMBL/GenBank/DDBJ databases">
        <title>Marilongibacter aestuarii gen. nov., sp. nov., isolated from tidal flat sediment.</title>
        <authorList>
            <person name="Jiayan W."/>
        </authorList>
    </citation>
    <scope>NUCLEOTIDE SEQUENCE</scope>
    <source>
        <strain evidence="7">Z1-6</strain>
    </source>
</reference>
<feature type="transmembrane region" description="Helical" evidence="6">
    <location>
        <begin position="313"/>
        <end position="333"/>
    </location>
</feature>
<protein>
    <submittedName>
        <fullName evidence="7">MATE family efflux transporter</fullName>
    </submittedName>
</protein>
<feature type="transmembrane region" description="Helical" evidence="6">
    <location>
        <begin position="466"/>
        <end position="488"/>
    </location>
</feature>